<sequence length="124" mass="14407">MPHPITLKARRLRSNMTEAEQRLWRHLRGGQLGVAFRRQYPVGPYVVDFACVPLKLLIELDGGQHMEAQAYDQRRDAWLRGKGFHLMRFWNHDVMQNIDGVVEAIWREAMALRSGEFSPSQPPP</sequence>
<evidence type="ECO:0000313" key="2">
    <source>
        <dbReference type="EMBL" id="TCS72459.1"/>
    </source>
</evidence>
<dbReference type="EMBL" id="SLZY01000005">
    <property type="protein sequence ID" value="TCS72459.1"/>
    <property type="molecule type" value="Genomic_DNA"/>
</dbReference>
<accession>A0A4R3JWC7</accession>
<protein>
    <submittedName>
        <fullName evidence="2">Very-short-patch-repair endonuclease</fullName>
    </submittedName>
</protein>
<dbReference type="Proteomes" id="UP000295135">
    <property type="component" value="Unassembled WGS sequence"/>
</dbReference>
<keyword evidence="2" id="KW-0540">Nuclease</keyword>
<organism evidence="2 3">
    <name type="scientific">Sulfuritortus calidifontis</name>
    <dbReference type="NCBI Taxonomy" id="1914471"/>
    <lineage>
        <taxon>Bacteria</taxon>
        <taxon>Pseudomonadati</taxon>
        <taxon>Pseudomonadota</taxon>
        <taxon>Betaproteobacteria</taxon>
        <taxon>Nitrosomonadales</taxon>
        <taxon>Thiobacillaceae</taxon>
        <taxon>Sulfuritortus</taxon>
    </lineage>
</organism>
<dbReference type="AlphaFoldDB" id="A0A4R3JWC7"/>
<dbReference type="GO" id="GO:0004519">
    <property type="term" value="F:endonuclease activity"/>
    <property type="evidence" value="ECO:0007669"/>
    <property type="project" value="UniProtKB-KW"/>
</dbReference>
<proteinExistence type="predicted"/>
<evidence type="ECO:0000259" key="1">
    <source>
        <dbReference type="Pfam" id="PF04480"/>
    </source>
</evidence>
<dbReference type="Pfam" id="PF04480">
    <property type="entry name" value="DUF559"/>
    <property type="match status" value="1"/>
</dbReference>
<feature type="domain" description="DUF559" evidence="1">
    <location>
        <begin position="6"/>
        <end position="108"/>
    </location>
</feature>
<dbReference type="InterPro" id="IPR007569">
    <property type="entry name" value="DUF559"/>
</dbReference>
<dbReference type="InterPro" id="IPR011335">
    <property type="entry name" value="Restrct_endonuc-II-like"/>
</dbReference>
<gene>
    <name evidence="2" type="ORF">EDC61_105114</name>
</gene>
<keyword evidence="2" id="KW-0378">Hydrolase</keyword>
<name>A0A4R3JWC7_9PROT</name>
<evidence type="ECO:0000313" key="3">
    <source>
        <dbReference type="Proteomes" id="UP000295135"/>
    </source>
</evidence>
<dbReference type="InterPro" id="IPR047216">
    <property type="entry name" value="Endonuclease_DUF559_bact"/>
</dbReference>
<dbReference type="RefSeq" id="WP_172599400.1">
    <property type="nucleotide sequence ID" value="NZ_AP018721.1"/>
</dbReference>
<keyword evidence="2" id="KW-0255">Endonuclease</keyword>
<reference evidence="2 3" key="1">
    <citation type="submission" date="2019-03" db="EMBL/GenBank/DDBJ databases">
        <title>Genomic Encyclopedia of Type Strains, Phase IV (KMG-IV): sequencing the most valuable type-strain genomes for metagenomic binning, comparative biology and taxonomic classification.</title>
        <authorList>
            <person name="Goeker M."/>
        </authorList>
    </citation>
    <scope>NUCLEOTIDE SEQUENCE [LARGE SCALE GENOMIC DNA]</scope>
    <source>
        <strain evidence="2 3">DSM 103923</strain>
    </source>
</reference>
<dbReference type="PANTHER" id="PTHR38590:SF1">
    <property type="entry name" value="BLL0828 PROTEIN"/>
    <property type="match status" value="1"/>
</dbReference>
<dbReference type="CDD" id="cd01038">
    <property type="entry name" value="Endonuclease_DUF559"/>
    <property type="match status" value="1"/>
</dbReference>
<dbReference type="PANTHER" id="PTHR38590">
    <property type="entry name" value="BLL0828 PROTEIN"/>
    <property type="match status" value="1"/>
</dbReference>
<dbReference type="Gene3D" id="3.40.960.10">
    <property type="entry name" value="VSR Endonuclease"/>
    <property type="match status" value="1"/>
</dbReference>
<dbReference type="SUPFAM" id="SSF52980">
    <property type="entry name" value="Restriction endonuclease-like"/>
    <property type="match status" value="1"/>
</dbReference>
<keyword evidence="3" id="KW-1185">Reference proteome</keyword>
<comment type="caution">
    <text evidence="2">The sequence shown here is derived from an EMBL/GenBank/DDBJ whole genome shotgun (WGS) entry which is preliminary data.</text>
</comment>